<reference evidence="1" key="1">
    <citation type="journal article" date="2020" name="mSystems">
        <title>Genome- and Community-Level Interaction Insights into Carbon Utilization and Element Cycling Functions of Hydrothermarchaeota in Hydrothermal Sediment.</title>
        <authorList>
            <person name="Zhou Z."/>
            <person name="Liu Y."/>
            <person name="Xu W."/>
            <person name="Pan J."/>
            <person name="Luo Z.H."/>
            <person name="Li M."/>
        </authorList>
    </citation>
    <scope>NUCLEOTIDE SEQUENCE [LARGE SCALE GENOMIC DNA]</scope>
    <source>
        <strain evidence="1">SpSt-339</strain>
    </source>
</reference>
<name>A0A7C2P582_9PLAN</name>
<proteinExistence type="predicted"/>
<dbReference type="EMBL" id="DSOK01000184">
    <property type="protein sequence ID" value="HEN15075.1"/>
    <property type="molecule type" value="Genomic_DNA"/>
</dbReference>
<evidence type="ECO:0000313" key="1">
    <source>
        <dbReference type="EMBL" id="HEN15075.1"/>
    </source>
</evidence>
<organism evidence="1">
    <name type="scientific">Schlesneria paludicola</name>
    <dbReference type="NCBI Taxonomy" id="360056"/>
    <lineage>
        <taxon>Bacteria</taxon>
        <taxon>Pseudomonadati</taxon>
        <taxon>Planctomycetota</taxon>
        <taxon>Planctomycetia</taxon>
        <taxon>Planctomycetales</taxon>
        <taxon>Planctomycetaceae</taxon>
        <taxon>Schlesneria</taxon>
    </lineage>
</organism>
<comment type="caution">
    <text evidence="1">The sequence shown here is derived from an EMBL/GenBank/DDBJ whole genome shotgun (WGS) entry which is preliminary data.</text>
</comment>
<sequence>MARWSPGVAFVWCLSVSSITGAADDDRPSIERLKLMEQEVAQLAATSAQIASPQALKFAAKPLLRYSDPTRGLTAENVLMDATVWRLGQQGRPTALVTLEIYRRSDTQGVLSFEFLSLSQQRFSMQHRQHPHITWDANESALTLKPLPEAPQPAGTAPARLVQMRQLAKRFTVNEKLVTGETVVCRMLSQPIDRYQAPAEQIADGALFAFANGTNPEIGLIFEADDARWSYALVRLSAAEVTVLLDDRPAAHFPLSDSFRLKSGSYISGNHAVELPQ</sequence>
<gene>
    <name evidence="1" type="ORF">ENQ76_06355</name>
</gene>
<accession>A0A7C2P582</accession>
<protein>
    <submittedName>
        <fullName evidence="1">Uncharacterized protein</fullName>
    </submittedName>
</protein>
<dbReference type="AlphaFoldDB" id="A0A7C2P582"/>